<organism evidence="16 17">
    <name type="scientific">Zobellella taiwanensis</name>
    <dbReference type="NCBI Taxonomy" id="347535"/>
    <lineage>
        <taxon>Bacteria</taxon>
        <taxon>Pseudomonadati</taxon>
        <taxon>Pseudomonadota</taxon>
        <taxon>Gammaproteobacteria</taxon>
        <taxon>Aeromonadales</taxon>
        <taxon>Aeromonadaceae</taxon>
        <taxon>Zobellella</taxon>
    </lineage>
</organism>
<evidence type="ECO:0000256" key="6">
    <source>
        <dbReference type="ARBA" id="ARBA00023065"/>
    </source>
</evidence>
<feature type="domain" description="TonB-dependent receptor plug" evidence="15">
    <location>
        <begin position="46"/>
        <end position="159"/>
    </location>
</feature>
<dbReference type="InterPro" id="IPR039426">
    <property type="entry name" value="TonB-dep_rcpt-like"/>
</dbReference>
<protein>
    <submittedName>
        <fullName evidence="16">TonB-dependent receptor</fullName>
    </submittedName>
</protein>
<keyword evidence="7 11" id="KW-0798">TonB box</keyword>
<keyword evidence="8 10" id="KW-0472">Membrane</keyword>
<evidence type="ECO:0000256" key="12">
    <source>
        <dbReference type="RuleBase" id="RU003357"/>
    </source>
</evidence>
<dbReference type="InterPro" id="IPR000531">
    <property type="entry name" value="Beta-barrel_TonB"/>
</dbReference>
<feature type="short sequence motif" description="TonB box" evidence="11">
    <location>
        <begin position="34"/>
        <end position="40"/>
    </location>
</feature>
<name>A0A2P7QX17_9GAMM</name>
<dbReference type="OrthoDB" id="9764669at2"/>
<keyword evidence="16" id="KW-0675">Receptor</keyword>
<feature type="domain" description="TonB-dependent receptor-like beta-barrel" evidence="14">
    <location>
        <begin position="287"/>
        <end position="691"/>
    </location>
</feature>
<evidence type="ECO:0000256" key="11">
    <source>
        <dbReference type="PROSITE-ProRule" id="PRU10143"/>
    </source>
</evidence>
<dbReference type="AlphaFoldDB" id="A0A2P7QX17"/>
<evidence type="ECO:0000256" key="7">
    <source>
        <dbReference type="ARBA" id="ARBA00023077"/>
    </source>
</evidence>
<keyword evidence="4 10" id="KW-0812">Transmembrane</keyword>
<feature type="chain" id="PRO_5015159444" evidence="13">
    <location>
        <begin position="27"/>
        <end position="737"/>
    </location>
</feature>
<comment type="caution">
    <text evidence="16">The sequence shown here is derived from an EMBL/GenBank/DDBJ whole genome shotgun (WGS) entry which is preliminary data.</text>
</comment>
<accession>A0A2P7QX17</accession>
<dbReference type="PANTHER" id="PTHR30069:SF53">
    <property type="entry name" value="COLICIN I RECEPTOR-RELATED"/>
    <property type="match status" value="1"/>
</dbReference>
<evidence type="ECO:0000256" key="8">
    <source>
        <dbReference type="ARBA" id="ARBA00023136"/>
    </source>
</evidence>
<dbReference type="Gene3D" id="2.170.130.10">
    <property type="entry name" value="TonB-dependent receptor, plug domain"/>
    <property type="match status" value="1"/>
</dbReference>
<keyword evidence="9 10" id="KW-0998">Cell outer membrane</keyword>
<dbReference type="Pfam" id="PF00593">
    <property type="entry name" value="TonB_dep_Rec_b-barrel"/>
    <property type="match status" value="1"/>
</dbReference>
<evidence type="ECO:0000313" key="17">
    <source>
        <dbReference type="Proteomes" id="UP000242181"/>
    </source>
</evidence>
<dbReference type="InterPro" id="IPR010916">
    <property type="entry name" value="TonB_box_CS"/>
</dbReference>
<evidence type="ECO:0000256" key="4">
    <source>
        <dbReference type="ARBA" id="ARBA00022692"/>
    </source>
</evidence>
<evidence type="ECO:0000256" key="1">
    <source>
        <dbReference type="ARBA" id="ARBA00004571"/>
    </source>
</evidence>
<dbReference type="PANTHER" id="PTHR30069">
    <property type="entry name" value="TONB-DEPENDENT OUTER MEMBRANE RECEPTOR"/>
    <property type="match status" value="1"/>
</dbReference>
<keyword evidence="3 10" id="KW-1134">Transmembrane beta strand</keyword>
<gene>
    <name evidence="16" type="ORF">C7I36_09375</name>
</gene>
<keyword evidence="6" id="KW-0406">Ion transport</keyword>
<keyword evidence="17" id="KW-1185">Reference proteome</keyword>
<evidence type="ECO:0000313" key="16">
    <source>
        <dbReference type="EMBL" id="PSJ42484.1"/>
    </source>
</evidence>
<evidence type="ECO:0000256" key="3">
    <source>
        <dbReference type="ARBA" id="ARBA00022452"/>
    </source>
</evidence>
<proteinExistence type="inferred from homology"/>
<dbReference type="GO" id="GO:0015344">
    <property type="term" value="F:siderophore uptake transmembrane transporter activity"/>
    <property type="evidence" value="ECO:0007669"/>
    <property type="project" value="TreeGrafter"/>
</dbReference>
<dbReference type="GO" id="GO:0009279">
    <property type="term" value="C:cell outer membrane"/>
    <property type="evidence" value="ECO:0007669"/>
    <property type="project" value="UniProtKB-SubCell"/>
</dbReference>
<comment type="subcellular location">
    <subcellularLocation>
        <location evidence="1 10">Cell outer membrane</location>
        <topology evidence="1 10">Multi-pass membrane protein</topology>
    </subcellularLocation>
</comment>
<keyword evidence="5 13" id="KW-0732">Signal</keyword>
<feature type="signal peptide" evidence="13">
    <location>
        <begin position="1"/>
        <end position="26"/>
    </location>
</feature>
<dbReference type="CDD" id="cd01347">
    <property type="entry name" value="ligand_gated_channel"/>
    <property type="match status" value="1"/>
</dbReference>
<dbReference type="GO" id="GO:0044718">
    <property type="term" value="P:siderophore transmembrane transport"/>
    <property type="evidence" value="ECO:0007669"/>
    <property type="project" value="TreeGrafter"/>
</dbReference>
<evidence type="ECO:0000256" key="5">
    <source>
        <dbReference type="ARBA" id="ARBA00022729"/>
    </source>
</evidence>
<evidence type="ECO:0000256" key="9">
    <source>
        <dbReference type="ARBA" id="ARBA00023237"/>
    </source>
</evidence>
<dbReference type="Gene3D" id="2.40.170.20">
    <property type="entry name" value="TonB-dependent receptor, beta-barrel domain"/>
    <property type="match status" value="1"/>
</dbReference>
<dbReference type="PROSITE" id="PS52016">
    <property type="entry name" value="TONB_DEPENDENT_REC_3"/>
    <property type="match status" value="1"/>
</dbReference>
<evidence type="ECO:0000256" key="13">
    <source>
        <dbReference type="SAM" id="SignalP"/>
    </source>
</evidence>
<comment type="similarity">
    <text evidence="10 12">Belongs to the TonB-dependent receptor family.</text>
</comment>
<dbReference type="Pfam" id="PF07715">
    <property type="entry name" value="Plug"/>
    <property type="match status" value="1"/>
</dbReference>
<dbReference type="Proteomes" id="UP000242181">
    <property type="component" value="Unassembled WGS sequence"/>
</dbReference>
<dbReference type="EMBL" id="PXYH01000011">
    <property type="protein sequence ID" value="PSJ42484.1"/>
    <property type="molecule type" value="Genomic_DNA"/>
</dbReference>
<dbReference type="PROSITE" id="PS00430">
    <property type="entry name" value="TONB_DEPENDENT_REC_1"/>
    <property type="match status" value="1"/>
</dbReference>
<dbReference type="InterPro" id="IPR036942">
    <property type="entry name" value="Beta-barrel_TonB_sf"/>
</dbReference>
<keyword evidence="2 10" id="KW-0813">Transport</keyword>
<dbReference type="RefSeq" id="WP_106453457.1">
    <property type="nucleotide sequence ID" value="NZ_PXYH01000011.1"/>
</dbReference>
<dbReference type="InterPro" id="IPR037066">
    <property type="entry name" value="Plug_dom_sf"/>
</dbReference>
<dbReference type="SUPFAM" id="SSF56935">
    <property type="entry name" value="Porins"/>
    <property type="match status" value="1"/>
</dbReference>
<dbReference type="InterPro" id="IPR012910">
    <property type="entry name" value="Plug_dom"/>
</dbReference>
<sequence>MPTPSRLASAISMVLLNAVAVSTVQAQSTQVFDTVVVSAAGFEQDVKDAPASITVIGQQELQQKRYGNLAQALDGVEGIDIRQGTGKTGGLNISMRGLPSEYTLILIDGRRQNTSGDATPNGFNDTSTSFVPPLSAIERIEVIRGPMSTLYGSDAMGGVINIITKKVADEWSGSLDLDHTFQQDRDYGDSSKASFYASGPLLEDKLGLAVRGSVFDRAASDLTFDNGSTVNKRGVSPVEGRNYTLGGRLTLTPNEHHDISLDVERGRQVYNNDDCQLGNLDGKGGGSATDGCTTDAPTQANGYKDELRFERDQLALLHTARLGFGTLDSSITHNTTETLGRTIPGGRVGQSSFKPIGSSYDGFPSIIVGNDRELKATELVIDSKLVAPIGEAHIATVGGQWQDAELKDGIATETFEQTSWALFGEDEWLLRDDLALTLGARYDHHEAFGGHVSPRGYLVWTASDNWTLKGGVSRGYKTPSLNDLHDGINGISGQGATITIGNPDLQPETTTSTEIGAYYDNLAGFNANATLFHNQFDDKIAEGNSVSDPLCAGNTGGTCTQLVNVDEAVTQGLELAAGWQFAPDWKLSGNYTFTDSEQKSGANRGEPLTNTPKHMLNARLSWNTTEQLTLWLQGEYRSDRARFLSKRENLSADQQALLDAAGDLKGYELFHLGGSYQVSDNVTLNATIYNLLDKDFTTGTYYNNGADWASDYTQSGRSTDGTLEEGRRLWLSTNIRF</sequence>
<reference evidence="16 17" key="1">
    <citation type="submission" date="2018-03" db="EMBL/GenBank/DDBJ databases">
        <title>The draft genome of Zobellella taiwanensis JCM 13381.</title>
        <authorList>
            <person name="Liu L."/>
            <person name="Li L."/>
            <person name="Wang T."/>
            <person name="Zhang X."/>
            <person name="Liang L."/>
        </authorList>
    </citation>
    <scope>NUCLEOTIDE SEQUENCE [LARGE SCALE GENOMIC DNA]</scope>
    <source>
        <strain evidence="16 17">JCM 13381</strain>
    </source>
</reference>
<evidence type="ECO:0000256" key="2">
    <source>
        <dbReference type="ARBA" id="ARBA00022448"/>
    </source>
</evidence>
<evidence type="ECO:0000259" key="14">
    <source>
        <dbReference type="Pfam" id="PF00593"/>
    </source>
</evidence>
<evidence type="ECO:0000259" key="15">
    <source>
        <dbReference type="Pfam" id="PF07715"/>
    </source>
</evidence>
<evidence type="ECO:0000256" key="10">
    <source>
        <dbReference type="PROSITE-ProRule" id="PRU01360"/>
    </source>
</evidence>